<feature type="transmembrane region" description="Helical" evidence="8">
    <location>
        <begin position="6"/>
        <end position="21"/>
    </location>
</feature>
<feature type="transmembrane region" description="Helical" evidence="8">
    <location>
        <begin position="95"/>
        <end position="114"/>
    </location>
</feature>
<dbReference type="Gene3D" id="1.20.1530.20">
    <property type="match status" value="1"/>
</dbReference>
<evidence type="ECO:0000313" key="9">
    <source>
        <dbReference type="EMBL" id="PAV03091.1"/>
    </source>
</evidence>
<dbReference type="Proteomes" id="UP000217784">
    <property type="component" value="Unassembled WGS sequence"/>
</dbReference>
<gene>
    <name evidence="9" type="ORF">ASJ80_07420</name>
</gene>
<comment type="subcellular location">
    <subcellularLocation>
        <location evidence="1">Cell membrane</location>
        <topology evidence="1">Multi-pass membrane protein</topology>
    </subcellularLocation>
</comment>
<feature type="transmembrane region" description="Helical" evidence="8">
    <location>
        <begin position="280"/>
        <end position="299"/>
    </location>
</feature>
<evidence type="ECO:0000256" key="5">
    <source>
        <dbReference type="ARBA" id="ARBA00022692"/>
    </source>
</evidence>
<dbReference type="OrthoDB" id="147743at2157"/>
<dbReference type="GO" id="GO:0005886">
    <property type="term" value="C:plasma membrane"/>
    <property type="evidence" value="ECO:0007669"/>
    <property type="project" value="UniProtKB-SubCell"/>
</dbReference>
<feature type="transmembrane region" description="Helical" evidence="8">
    <location>
        <begin position="126"/>
        <end position="148"/>
    </location>
</feature>
<evidence type="ECO:0000313" key="10">
    <source>
        <dbReference type="Proteomes" id="UP000217784"/>
    </source>
</evidence>
<keyword evidence="4" id="KW-1003">Cell membrane</keyword>
<accession>A0A2A2H102</accession>
<dbReference type="InterPro" id="IPR038770">
    <property type="entry name" value="Na+/solute_symporter_sf"/>
</dbReference>
<dbReference type="AlphaFoldDB" id="A0A2A2H102"/>
<protein>
    <submittedName>
        <fullName evidence="9">Transporter</fullName>
    </submittedName>
</protein>
<dbReference type="GO" id="GO:0055085">
    <property type="term" value="P:transmembrane transport"/>
    <property type="evidence" value="ECO:0007669"/>
    <property type="project" value="InterPro"/>
</dbReference>
<evidence type="ECO:0000256" key="3">
    <source>
        <dbReference type="ARBA" id="ARBA00022448"/>
    </source>
</evidence>
<keyword evidence="3" id="KW-0813">Transport</keyword>
<dbReference type="InterPro" id="IPR004776">
    <property type="entry name" value="Mem_transp_PIN-like"/>
</dbReference>
<keyword evidence="6 8" id="KW-1133">Transmembrane helix</keyword>
<keyword evidence="7 8" id="KW-0472">Membrane</keyword>
<dbReference type="PANTHER" id="PTHR36838">
    <property type="entry name" value="AUXIN EFFLUX CARRIER FAMILY PROTEIN"/>
    <property type="match status" value="1"/>
</dbReference>
<dbReference type="PANTHER" id="PTHR36838:SF3">
    <property type="entry name" value="TRANSPORTER AUXIN EFFLUX CARRIER EC FAMILY"/>
    <property type="match status" value="1"/>
</dbReference>
<feature type="transmembrane region" description="Helical" evidence="8">
    <location>
        <begin position="189"/>
        <end position="207"/>
    </location>
</feature>
<sequence length="300" mass="32451">MNSVETIIPIIAMILLGYVLKRTNVLKAEDAVSLNKIVINIAIPSLILLAIYKVNLSILPLIVPIPLICISVGIISGLIAYLILTLKNYPNKTKWSVVSTSALFNSGFLGYPVVLGVFGTDGFIRAIFYDMGSMILFISFGIFFLLMLGGKYSDILKRSLLFPPLWGILLGLLLNFLNIPLGYVITQTLTYLSGAAIPLIMISLGLTMEFRGIKEYIGLASLVSVIKLGIAPLIAFTIVMLLNMGGLEKSVTVLEAGMPSAMLALVLAITYELDIKVSAACIFLSTVLSMVTLPLLLFLV</sequence>
<feature type="transmembrane region" description="Helical" evidence="8">
    <location>
        <begin position="160"/>
        <end position="183"/>
    </location>
</feature>
<evidence type="ECO:0000256" key="2">
    <source>
        <dbReference type="ARBA" id="ARBA00010145"/>
    </source>
</evidence>
<keyword evidence="5 8" id="KW-0812">Transmembrane</keyword>
<name>A0A2A2H102_METBR</name>
<dbReference type="RefSeq" id="WP_069583792.1">
    <property type="nucleotide sequence ID" value="NZ_LMVM01000040.1"/>
</dbReference>
<evidence type="ECO:0000256" key="7">
    <source>
        <dbReference type="ARBA" id="ARBA00023136"/>
    </source>
</evidence>
<reference evidence="9 10" key="1">
    <citation type="journal article" date="2017" name="BMC Genomics">
        <title>Genomic analysis of methanogenic archaea reveals a shift towards energy conservation.</title>
        <authorList>
            <person name="Gilmore S.P."/>
            <person name="Henske J.K."/>
            <person name="Sexton J.A."/>
            <person name="Solomon K.V."/>
            <person name="Seppala S."/>
            <person name="Yoo J.I."/>
            <person name="Huyett L.M."/>
            <person name="Pressman A."/>
            <person name="Cogan J.Z."/>
            <person name="Kivenson V."/>
            <person name="Peng X."/>
            <person name="Tan Y."/>
            <person name="Valentine D.L."/>
            <person name="O'Malley M.A."/>
        </authorList>
    </citation>
    <scope>NUCLEOTIDE SEQUENCE [LARGE SCALE GENOMIC DNA]</scope>
    <source>
        <strain evidence="9 10">M.o.H.</strain>
    </source>
</reference>
<keyword evidence="10" id="KW-1185">Reference proteome</keyword>
<dbReference type="EMBL" id="LMVM01000040">
    <property type="protein sequence ID" value="PAV03091.1"/>
    <property type="molecule type" value="Genomic_DNA"/>
</dbReference>
<evidence type="ECO:0000256" key="1">
    <source>
        <dbReference type="ARBA" id="ARBA00004651"/>
    </source>
</evidence>
<proteinExistence type="inferred from homology"/>
<feature type="transmembrane region" description="Helical" evidence="8">
    <location>
        <begin position="33"/>
        <end position="52"/>
    </location>
</feature>
<organism evidence="9 10">
    <name type="scientific">Methanobacterium bryantii</name>
    <dbReference type="NCBI Taxonomy" id="2161"/>
    <lineage>
        <taxon>Archaea</taxon>
        <taxon>Methanobacteriati</taxon>
        <taxon>Methanobacteriota</taxon>
        <taxon>Methanomada group</taxon>
        <taxon>Methanobacteria</taxon>
        <taxon>Methanobacteriales</taxon>
        <taxon>Methanobacteriaceae</taxon>
        <taxon>Methanobacterium</taxon>
    </lineage>
</organism>
<comment type="similarity">
    <text evidence="2">Belongs to the auxin efflux carrier (TC 2.A.69) family.</text>
</comment>
<feature type="transmembrane region" description="Helical" evidence="8">
    <location>
        <begin position="256"/>
        <end position="273"/>
    </location>
</feature>
<evidence type="ECO:0000256" key="4">
    <source>
        <dbReference type="ARBA" id="ARBA00022475"/>
    </source>
</evidence>
<dbReference type="Pfam" id="PF03547">
    <property type="entry name" value="Mem_trans"/>
    <property type="match status" value="2"/>
</dbReference>
<feature type="transmembrane region" description="Helical" evidence="8">
    <location>
        <begin position="58"/>
        <end position="83"/>
    </location>
</feature>
<evidence type="ECO:0000256" key="6">
    <source>
        <dbReference type="ARBA" id="ARBA00022989"/>
    </source>
</evidence>
<feature type="transmembrane region" description="Helical" evidence="8">
    <location>
        <begin position="219"/>
        <end position="244"/>
    </location>
</feature>
<comment type="caution">
    <text evidence="9">The sequence shown here is derived from an EMBL/GenBank/DDBJ whole genome shotgun (WGS) entry which is preliminary data.</text>
</comment>
<evidence type="ECO:0000256" key="8">
    <source>
        <dbReference type="SAM" id="Phobius"/>
    </source>
</evidence>